<organism evidence="9 10">
    <name type="scientific">Apatococcus lobatus</name>
    <dbReference type="NCBI Taxonomy" id="904363"/>
    <lineage>
        <taxon>Eukaryota</taxon>
        <taxon>Viridiplantae</taxon>
        <taxon>Chlorophyta</taxon>
        <taxon>core chlorophytes</taxon>
        <taxon>Trebouxiophyceae</taxon>
        <taxon>Chlorellales</taxon>
        <taxon>Chlorellaceae</taxon>
        <taxon>Apatococcus</taxon>
    </lineage>
</organism>
<keyword evidence="4 8" id="KW-1133">Transmembrane helix</keyword>
<protein>
    <submittedName>
        <fullName evidence="9">Uncharacterized protein</fullName>
    </submittedName>
</protein>
<feature type="transmembrane region" description="Helical" evidence="8">
    <location>
        <begin position="66"/>
        <end position="87"/>
    </location>
</feature>
<evidence type="ECO:0000256" key="4">
    <source>
        <dbReference type="ARBA" id="ARBA00022989"/>
    </source>
</evidence>
<evidence type="ECO:0000256" key="8">
    <source>
        <dbReference type="SAM" id="Phobius"/>
    </source>
</evidence>
<dbReference type="InterPro" id="IPR003689">
    <property type="entry name" value="ZIP"/>
</dbReference>
<feature type="transmembrane region" description="Helical" evidence="8">
    <location>
        <begin position="309"/>
        <end position="330"/>
    </location>
</feature>
<proteinExistence type="predicted"/>
<accession>A0AAW1QI76</accession>
<sequence>MPQCSSQLSCIRVVVLGTRSLRNRPTLPRKAASQLLGGSVKLATKQALTQKLEAHQAPPSACSMQLATTCVLLFVGASGAGLLPLILKTSPAQLRLLSAIGAGLLVGTGLGVILPEGFEAFHSAQEAAGSSALPEGLLGTTLLAGFLAMLVLDVLHQSVSGDAAHSHDRASPTAHSASNGDLEHERHAFGDPSTSAVASSNPITALIGRSDEATRALIGLIIHSAADGLAVGASSLSTDTQLTSLIALAMVLHKVPAAIGLTSYLRGKAWPLKDALQALLVFSSASPLVALACAAFLTAVPSLSSSPAAIALCLIFSGGTFLYAACLHVLPESLSGKGRHAVAQAGCGTPLSCQLCYSTPTRQHDQ</sequence>
<comment type="caution">
    <text evidence="9">The sequence shown here is derived from an EMBL/GenBank/DDBJ whole genome shotgun (WGS) entry which is preliminary data.</text>
</comment>
<evidence type="ECO:0000256" key="5">
    <source>
        <dbReference type="ARBA" id="ARBA00023034"/>
    </source>
</evidence>
<keyword evidence="5" id="KW-0333">Golgi apparatus</keyword>
<dbReference type="GO" id="GO:0000139">
    <property type="term" value="C:Golgi membrane"/>
    <property type="evidence" value="ECO:0007669"/>
    <property type="project" value="UniProtKB-SubCell"/>
</dbReference>
<evidence type="ECO:0000256" key="2">
    <source>
        <dbReference type="ARBA" id="ARBA00004394"/>
    </source>
</evidence>
<dbReference type="GO" id="GO:0006829">
    <property type="term" value="P:zinc ion transport"/>
    <property type="evidence" value="ECO:0007669"/>
    <property type="project" value="InterPro"/>
</dbReference>
<dbReference type="Pfam" id="PF02535">
    <property type="entry name" value="Zip"/>
    <property type="match status" value="1"/>
</dbReference>
<evidence type="ECO:0000256" key="3">
    <source>
        <dbReference type="ARBA" id="ARBA00022692"/>
    </source>
</evidence>
<evidence type="ECO:0000256" key="6">
    <source>
        <dbReference type="ARBA" id="ARBA00023136"/>
    </source>
</evidence>
<evidence type="ECO:0000313" key="10">
    <source>
        <dbReference type="Proteomes" id="UP001438707"/>
    </source>
</evidence>
<evidence type="ECO:0000256" key="7">
    <source>
        <dbReference type="SAM" id="MobiDB-lite"/>
    </source>
</evidence>
<dbReference type="GO" id="GO:0046873">
    <property type="term" value="F:metal ion transmembrane transporter activity"/>
    <property type="evidence" value="ECO:0007669"/>
    <property type="project" value="InterPro"/>
</dbReference>
<feature type="transmembrane region" description="Helical" evidence="8">
    <location>
        <begin position="136"/>
        <end position="155"/>
    </location>
</feature>
<dbReference type="AlphaFoldDB" id="A0AAW1QI76"/>
<feature type="transmembrane region" description="Helical" evidence="8">
    <location>
        <begin position="276"/>
        <end position="297"/>
    </location>
</feature>
<reference evidence="9 10" key="1">
    <citation type="journal article" date="2024" name="Nat. Commun.">
        <title>Phylogenomics reveals the evolutionary origins of lichenization in chlorophyte algae.</title>
        <authorList>
            <person name="Puginier C."/>
            <person name="Libourel C."/>
            <person name="Otte J."/>
            <person name="Skaloud P."/>
            <person name="Haon M."/>
            <person name="Grisel S."/>
            <person name="Petersen M."/>
            <person name="Berrin J.G."/>
            <person name="Delaux P.M."/>
            <person name="Dal Grande F."/>
            <person name="Keller J."/>
        </authorList>
    </citation>
    <scope>NUCLEOTIDE SEQUENCE [LARGE SCALE GENOMIC DNA]</scope>
    <source>
        <strain evidence="9 10">SAG 2145</strain>
    </source>
</reference>
<comment type="subcellular location">
    <subcellularLocation>
        <location evidence="1">Endomembrane system</location>
        <topology evidence="1">Multi-pass membrane protein</topology>
    </subcellularLocation>
    <subcellularLocation>
        <location evidence="2">Golgi apparatus membrane</location>
    </subcellularLocation>
</comment>
<gene>
    <name evidence="9" type="ORF">WJX74_000711</name>
</gene>
<dbReference type="Proteomes" id="UP001438707">
    <property type="component" value="Unassembled WGS sequence"/>
</dbReference>
<keyword evidence="6 8" id="KW-0472">Membrane</keyword>
<evidence type="ECO:0000256" key="1">
    <source>
        <dbReference type="ARBA" id="ARBA00004127"/>
    </source>
</evidence>
<name>A0AAW1QI76_9CHLO</name>
<dbReference type="InterPro" id="IPR045891">
    <property type="entry name" value="ZIP9"/>
</dbReference>
<feature type="region of interest" description="Disordered" evidence="7">
    <location>
        <begin position="163"/>
        <end position="198"/>
    </location>
</feature>
<keyword evidence="10" id="KW-1185">Reference proteome</keyword>
<feature type="transmembrane region" description="Helical" evidence="8">
    <location>
        <begin position="94"/>
        <end position="114"/>
    </location>
</feature>
<evidence type="ECO:0000313" key="9">
    <source>
        <dbReference type="EMBL" id="KAK9821012.1"/>
    </source>
</evidence>
<dbReference type="EMBL" id="JALJOS010000041">
    <property type="protein sequence ID" value="KAK9821012.1"/>
    <property type="molecule type" value="Genomic_DNA"/>
</dbReference>
<dbReference type="PANTHER" id="PTHR16133">
    <property type="entry name" value="SOLUTE CARRIER FAMILY 39 ZINC TRANSPORTER , MEMBER 9-RELATED"/>
    <property type="match status" value="1"/>
</dbReference>
<dbReference type="PANTHER" id="PTHR16133:SF0">
    <property type="entry name" value="ZINC_IRON REGULATED TRANSPORTER-RELATED PROTEIN 102B, ISOFORM E"/>
    <property type="match status" value="1"/>
</dbReference>
<keyword evidence="3 8" id="KW-0812">Transmembrane</keyword>